<dbReference type="AlphaFoldDB" id="A0A2W2BK34"/>
<reference evidence="2 3" key="1">
    <citation type="submission" date="2018-06" db="EMBL/GenBank/DDBJ databases">
        <title>Mucibacter soli gen. nov., sp. nov., a new member of the family Chitinophagaceae producing mucin.</title>
        <authorList>
            <person name="Kim M.-K."/>
            <person name="Park S."/>
            <person name="Kim T.-S."/>
            <person name="Joung Y."/>
            <person name="Han J.-H."/>
            <person name="Kim S.B."/>
        </authorList>
    </citation>
    <scope>NUCLEOTIDE SEQUENCE [LARGE SCALE GENOMIC DNA]</scope>
    <source>
        <strain evidence="2 3">R1-15</strain>
    </source>
</reference>
<feature type="transmembrane region" description="Helical" evidence="1">
    <location>
        <begin position="358"/>
        <end position="380"/>
    </location>
</feature>
<feature type="transmembrane region" description="Helical" evidence="1">
    <location>
        <begin position="320"/>
        <end position="337"/>
    </location>
</feature>
<feature type="transmembrane region" description="Helical" evidence="1">
    <location>
        <begin position="295"/>
        <end position="314"/>
    </location>
</feature>
<evidence type="ECO:0000256" key="1">
    <source>
        <dbReference type="SAM" id="Phobius"/>
    </source>
</evidence>
<dbReference type="Proteomes" id="UP000248745">
    <property type="component" value="Unassembled WGS sequence"/>
</dbReference>
<keyword evidence="3" id="KW-1185">Reference proteome</keyword>
<comment type="caution">
    <text evidence="2">The sequence shown here is derived from an EMBL/GenBank/DDBJ whole genome shotgun (WGS) entry which is preliminary data.</text>
</comment>
<feature type="transmembrane region" description="Helical" evidence="1">
    <location>
        <begin position="103"/>
        <end position="123"/>
    </location>
</feature>
<dbReference type="RefSeq" id="WP_110997913.1">
    <property type="nucleotide sequence ID" value="NZ_QKTW01000009.1"/>
</dbReference>
<sequence>MTTPQLKRNYLSVYILFLFCLTLFVRIFLINFYKSNPAGVDQNVIYGIQRVINNEALYQNPSKAPFAIMQYTPVYYEFMGWLCKRFHIPVYNVQAIYVATRTVSLLCNLLSILFVALTTNLWLRNLKKALVFALPVIMILTNHYLGRCDSMHLLFFSISVYLFCHYLNSRNIAPLLLASLFTASCILTKQSGILLPAILCFYLAFIQRKWLVAFLYGALSVACFAGLLWWLIGGDFNAFYQNAYLGLKNGFDYTFPITIFISQFYFDLIPCYILAFVLFYFFNKQMRESSDMQRFFGWAMLLSFLFAVITGLKIGSSNNYFTEMLLFIVLAFPGVINSSATQAKLFTIRGKNITLKSYATFCLVVLISSKVIGLFSSVFIERWFKEEKKLYTSATQLHNYFIRELKLQPGQYVYFTERHFLDNIFFNQSLLPNKDVASQVYLANPNTIDFSQFTNGMNKGLVQYIVTSEEHPELNILQKELPFVQFDSTVFRKMGSVYGYTIFHYEP</sequence>
<keyword evidence="1" id="KW-0812">Transmembrane</keyword>
<keyword evidence="1" id="KW-0472">Membrane</keyword>
<dbReference type="OrthoDB" id="911374at2"/>
<accession>A0A2W2BK34</accession>
<feature type="transmembrane region" description="Helical" evidence="1">
    <location>
        <begin position="253"/>
        <end position="283"/>
    </location>
</feature>
<dbReference type="EMBL" id="QKTW01000009">
    <property type="protein sequence ID" value="PZF73816.1"/>
    <property type="molecule type" value="Genomic_DNA"/>
</dbReference>
<organism evidence="2 3">
    <name type="scientific">Taibaiella soli</name>
    <dbReference type="NCBI Taxonomy" id="1649169"/>
    <lineage>
        <taxon>Bacteria</taxon>
        <taxon>Pseudomonadati</taxon>
        <taxon>Bacteroidota</taxon>
        <taxon>Chitinophagia</taxon>
        <taxon>Chitinophagales</taxon>
        <taxon>Chitinophagaceae</taxon>
        <taxon>Taibaiella</taxon>
    </lineage>
</organism>
<feature type="transmembrane region" description="Helical" evidence="1">
    <location>
        <begin position="175"/>
        <end position="203"/>
    </location>
</feature>
<name>A0A2W2BK34_9BACT</name>
<evidence type="ECO:0000313" key="2">
    <source>
        <dbReference type="EMBL" id="PZF73816.1"/>
    </source>
</evidence>
<evidence type="ECO:0000313" key="3">
    <source>
        <dbReference type="Proteomes" id="UP000248745"/>
    </source>
</evidence>
<proteinExistence type="predicted"/>
<feature type="transmembrane region" description="Helical" evidence="1">
    <location>
        <begin position="12"/>
        <end position="33"/>
    </location>
</feature>
<keyword evidence="1" id="KW-1133">Transmembrane helix</keyword>
<evidence type="ECO:0008006" key="4">
    <source>
        <dbReference type="Google" id="ProtNLM"/>
    </source>
</evidence>
<feature type="transmembrane region" description="Helical" evidence="1">
    <location>
        <begin position="129"/>
        <end position="146"/>
    </location>
</feature>
<gene>
    <name evidence="2" type="ORF">DN068_05595</name>
</gene>
<protein>
    <recommendedName>
        <fullName evidence="4">Glycosyltransferase RgtA/B/C/D-like domain-containing protein</fullName>
    </recommendedName>
</protein>
<feature type="transmembrane region" description="Helical" evidence="1">
    <location>
        <begin position="210"/>
        <end position="233"/>
    </location>
</feature>